<dbReference type="GeneID" id="38117102"/>
<reference evidence="3 4" key="1">
    <citation type="journal article" date="2018" name="IMA Fungus">
        <title>IMA Genome-F 9: Draft genome sequence of Annulohypoxylon stygium, Aspergillus mulundensis, Berkeleyomyces basicola (syn. Thielaviopsis basicola), Ceratocystis smalleyi, two Cercospora beticola strains, Coleophoma cylindrospora, Fusarium fracticaudum, Phialophora cf. hyalina, and Morchella septimelata.</title>
        <authorList>
            <person name="Wingfield B.D."/>
            <person name="Bills G.F."/>
            <person name="Dong Y."/>
            <person name="Huang W."/>
            <person name="Nel W.J."/>
            <person name="Swalarsk-Parry B.S."/>
            <person name="Vaghefi N."/>
            <person name="Wilken P.M."/>
            <person name="An Z."/>
            <person name="de Beer Z.W."/>
            <person name="De Vos L."/>
            <person name="Chen L."/>
            <person name="Duong T.A."/>
            <person name="Gao Y."/>
            <person name="Hammerbacher A."/>
            <person name="Kikkert J.R."/>
            <person name="Li Y."/>
            <person name="Li H."/>
            <person name="Li K."/>
            <person name="Li Q."/>
            <person name="Liu X."/>
            <person name="Ma X."/>
            <person name="Naidoo K."/>
            <person name="Pethybridge S.J."/>
            <person name="Sun J."/>
            <person name="Steenkamp E.T."/>
            <person name="van der Nest M.A."/>
            <person name="van Wyk S."/>
            <person name="Wingfield M.J."/>
            <person name="Xiong C."/>
            <person name="Yue Q."/>
            <person name="Zhang X."/>
        </authorList>
    </citation>
    <scope>NUCLEOTIDE SEQUENCE [LARGE SCALE GENOMIC DNA]</scope>
    <source>
        <strain evidence="3 4">DSM 5745</strain>
    </source>
</reference>
<accession>A0A3D8RRZ9</accession>
<organism evidence="3 4">
    <name type="scientific">Aspergillus mulundensis</name>
    <dbReference type="NCBI Taxonomy" id="1810919"/>
    <lineage>
        <taxon>Eukaryota</taxon>
        <taxon>Fungi</taxon>
        <taxon>Dikarya</taxon>
        <taxon>Ascomycota</taxon>
        <taxon>Pezizomycotina</taxon>
        <taxon>Eurotiomycetes</taxon>
        <taxon>Eurotiomycetidae</taxon>
        <taxon>Eurotiales</taxon>
        <taxon>Aspergillaceae</taxon>
        <taxon>Aspergillus</taxon>
        <taxon>Aspergillus subgen. Nidulantes</taxon>
    </lineage>
</organism>
<gene>
    <name evidence="3" type="ORF">DSM5745_06732</name>
</gene>
<keyword evidence="2" id="KW-0472">Membrane</keyword>
<feature type="transmembrane region" description="Helical" evidence="2">
    <location>
        <begin position="86"/>
        <end position="107"/>
    </location>
</feature>
<keyword evidence="2" id="KW-0812">Transmembrane</keyword>
<sequence length="133" mass="14355">MAISQSTGDAVINIEPLPKYPESCHTLPPPYKLEEHQPSISETRSQAPTYAPVEASVNATQSTARTRPPRQSASQRNDACCFCCDSFVECLAISLWCFAGLVLCPILSGAKIVLFVGDFILSLPDACLFVFGS</sequence>
<dbReference type="EMBL" id="PVWQ01000007">
    <property type="protein sequence ID" value="RDW76740.1"/>
    <property type="molecule type" value="Genomic_DNA"/>
</dbReference>
<evidence type="ECO:0000256" key="1">
    <source>
        <dbReference type="SAM" id="MobiDB-lite"/>
    </source>
</evidence>
<proteinExistence type="predicted"/>
<keyword evidence="2" id="KW-1133">Transmembrane helix</keyword>
<feature type="region of interest" description="Disordered" evidence="1">
    <location>
        <begin position="23"/>
        <end position="51"/>
    </location>
</feature>
<evidence type="ECO:0000313" key="4">
    <source>
        <dbReference type="Proteomes" id="UP000256690"/>
    </source>
</evidence>
<feature type="compositionally biased region" description="Polar residues" evidence="1">
    <location>
        <begin position="38"/>
        <end position="48"/>
    </location>
</feature>
<comment type="caution">
    <text evidence="3">The sequence shown here is derived from an EMBL/GenBank/DDBJ whole genome shotgun (WGS) entry which is preliminary data.</text>
</comment>
<evidence type="ECO:0000313" key="3">
    <source>
        <dbReference type="EMBL" id="RDW76740.1"/>
    </source>
</evidence>
<dbReference type="AlphaFoldDB" id="A0A3D8RRZ9"/>
<protein>
    <submittedName>
        <fullName evidence="3">Uncharacterized protein</fullName>
    </submittedName>
</protein>
<dbReference type="RefSeq" id="XP_026603052.1">
    <property type="nucleotide sequence ID" value="XM_026748748.1"/>
</dbReference>
<keyword evidence="4" id="KW-1185">Reference proteome</keyword>
<name>A0A3D8RRZ9_9EURO</name>
<dbReference type="Proteomes" id="UP000256690">
    <property type="component" value="Unassembled WGS sequence"/>
</dbReference>
<evidence type="ECO:0000256" key="2">
    <source>
        <dbReference type="SAM" id="Phobius"/>
    </source>
</evidence>